<evidence type="ECO:0000313" key="1">
    <source>
        <dbReference type="EMBL" id="MBW47280.1"/>
    </source>
</evidence>
<protein>
    <submittedName>
        <fullName evidence="1">Putative secreted protein</fullName>
    </submittedName>
</protein>
<reference evidence="1" key="1">
    <citation type="submission" date="2018-01" db="EMBL/GenBank/DDBJ databases">
        <title>An insight into the sialome of Amazonian anophelines.</title>
        <authorList>
            <person name="Ribeiro J.M."/>
            <person name="Scarpassa V."/>
            <person name="Calvo E."/>
        </authorList>
    </citation>
    <scope>NUCLEOTIDE SEQUENCE</scope>
    <source>
        <tissue evidence="1">Salivary glands</tissue>
    </source>
</reference>
<accession>A0A2M4B2Q7</accession>
<dbReference type="PROSITE" id="PS51257">
    <property type="entry name" value="PROKAR_LIPOPROTEIN"/>
    <property type="match status" value="1"/>
</dbReference>
<organism evidence="1">
    <name type="scientific">Anopheles triannulatus</name>
    <dbReference type="NCBI Taxonomy" id="58253"/>
    <lineage>
        <taxon>Eukaryota</taxon>
        <taxon>Metazoa</taxon>
        <taxon>Ecdysozoa</taxon>
        <taxon>Arthropoda</taxon>
        <taxon>Hexapoda</taxon>
        <taxon>Insecta</taxon>
        <taxon>Pterygota</taxon>
        <taxon>Neoptera</taxon>
        <taxon>Endopterygota</taxon>
        <taxon>Diptera</taxon>
        <taxon>Nematocera</taxon>
        <taxon>Culicoidea</taxon>
        <taxon>Culicidae</taxon>
        <taxon>Anophelinae</taxon>
        <taxon>Anopheles</taxon>
    </lineage>
</organism>
<proteinExistence type="predicted"/>
<dbReference type="AlphaFoldDB" id="A0A2M4B2Q7"/>
<sequence length="159" mass="18996">MKWFSCSPIRCSLRWWGSLVLLLSCRGQFLRMLCLVPICLPIWAVCGLSSRPGSLLSMRVFRRLVWWWFRCGWWCLTCWSCARCLSRRWAAWWIFWGRWCSRLAWSICSIGCSRWRGWFRLWFVWASSFRRTRCWSCNSNDAGRNAATVRTTVRSVQAG</sequence>
<name>A0A2M4B2Q7_9DIPT</name>
<dbReference type="EMBL" id="GGFK01013959">
    <property type="protein sequence ID" value="MBW47280.1"/>
    <property type="molecule type" value="Transcribed_RNA"/>
</dbReference>